<dbReference type="Gene3D" id="2.120.10.30">
    <property type="entry name" value="TolB, C-terminal domain"/>
    <property type="match status" value="2"/>
</dbReference>
<proteinExistence type="inferred from homology"/>
<dbReference type="Pfam" id="PF07676">
    <property type="entry name" value="PD40"/>
    <property type="match status" value="3"/>
</dbReference>
<sequence>MLAVQAVPHDLVQGWIAYTSDRGGVFDIWLYRPQDGFNFQLTQGLGAEFSVPYWSPDSRRIAFIGIGNVVHLLDTVTLAVARIDQIEPYTLLDWSRDSRTLAYVKNGQIIIYDTFSHISYAIPQPGARDVQWFPSGAELLFSAPDSTGITQLFRIRADGTDRRQITQNTDGPLHNVRISPDGTFALYTFPGASISIISTLDLATGTIYTLEGGPLAKNYFPAWSPDSRSIAYSATAYEEPNYYSLIQIDSRTGKNQRTPGTSDCFATPVSWSPDGGQIAYLSGCKGVESASQLWIVDIRGQRPINVLSGYRITALQWSPRFRRVRENRYTSFVYRVSFPYPANWRGVSEERYEGPDGFFQVSAISAGDRISDVCNSEAFHPLMPYGSSPRIVMRTIQNREACFIFPSADQPVEMNKQAALIVRYPRPVQIGETFYNYFILWADVNHIRQMGERLSFL</sequence>
<evidence type="ECO:0000313" key="2">
    <source>
        <dbReference type="EMBL" id="KGE19188.1"/>
    </source>
</evidence>
<reference evidence="2 3" key="1">
    <citation type="submission" date="2014-08" db="EMBL/GenBank/DDBJ databases">
        <authorList>
            <person name="den Bakker H.C."/>
        </authorList>
    </citation>
    <scope>NUCLEOTIDE SEQUENCE [LARGE SCALE GENOMIC DNA]</scope>
    <source>
        <strain evidence="2 3">DSM 18334</strain>
    </source>
</reference>
<dbReference type="Proteomes" id="UP000029734">
    <property type="component" value="Unassembled WGS sequence"/>
</dbReference>
<dbReference type="AlphaFoldDB" id="A0A098MAW7"/>
<keyword evidence="3" id="KW-1185">Reference proteome</keyword>
<accession>A0A098MAW7</accession>
<protein>
    <recommendedName>
        <fullName evidence="4">TolB protein</fullName>
    </recommendedName>
</protein>
<dbReference type="InterPro" id="IPR011659">
    <property type="entry name" value="WD40"/>
</dbReference>
<dbReference type="OrthoDB" id="108903at2"/>
<dbReference type="PANTHER" id="PTHR36842">
    <property type="entry name" value="PROTEIN TOLB HOMOLOG"/>
    <property type="match status" value="1"/>
</dbReference>
<dbReference type="SUPFAM" id="SSF82171">
    <property type="entry name" value="DPP6 N-terminal domain-like"/>
    <property type="match status" value="1"/>
</dbReference>
<comment type="similarity">
    <text evidence="1">Belongs to the TolB family.</text>
</comment>
<gene>
    <name evidence="2" type="ORF">PWYN_07370</name>
</gene>
<dbReference type="EMBL" id="JQCR01000002">
    <property type="protein sequence ID" value="KGE19188.1"/>
    <property type="molecule type" value="Genomic_DNA"/>
</dbReference>
<comment type="caution">
    <text evidence="2">The sequence shown here is derived from an EMBL/GenBank/DDBJ whole genome shotgun (WGS) entry which is preliminary data.</text>
</comment>
<dbReference type="RefSeq" id="WP_036649881.1">
    <property type="nucleotide sequence ID" value="NZ_JQCR01000002.1"/>
</dbReference>
<name>A0A098MAW7_9BACL</name>
<reference evidence="2 3" key="2">
    <citation type="submission" date="2014-10" db="EMBL/GenBank/DDBJ databases">
        <title>Comparative genomics of the Paenibacillus odorifer group.</title>
        <authorList>
            <person name="Tsai Y.-C."/>
            <person name="Martin N."/>
            <person name="Korlach J."/>
            <person name="Wiedmann M."/>
        </authorList>
    </citation>
    <scope>NUCLEOTIDE SEQUENCE [LARGE SCALE GENOMIC DNA]</scope>
    <source>
        <strain evidence="2 3">DSM 18334</strain>
    </source>
</reference>
<dbReference type="eggNOG" id="COG4219">
    <property type="taxonomic scope" value="Bacteria"/>
</dbReference>
<dbReference type="InterPro" id="IPR011042">
    <property type="entry name" value="6-blade_b-propeller_TolB-like"/>
</dbReference>
<dbReference type="PANTHER" id="PTHR36842:SF1">
    <property type="entry name" value="PROTEIN TOLB"/>
    <property type="match status" value="1"/>
</dbReference>
<dbReference type="STRING" id="268407.PWYN_07370"/>
<evidence type="ECO:0000256" key="1">
    <source>
        <dbReference type="ARBA" id="ARBA00009820"/>
    </source>
</evidence>
<organism evidence="2 3">
    <name type="scientific">Paenibacillus wynnii</name>
    <dbReference type="NCBI Taxonomy" id="268407"/>
    <lineage>
        <taxon>Bacteria</taxon>
        <taxon>Bacillati</taxon>
        <taxon>Bacillota</taxon>
        <taxon>Bacilli</taxon>
        <taxon>Bacillales</taxon>
        <taxon>Paenibacillaceae</taxon>
        <taxon>Paenibacillus</taxon>
    </lineage>
</organism>
<evidence type="ECO:0008006" key="4">
    <source>
        <dbReference type="Google" id="ProtNLM"/>
    </source>
</evidence>
<dbReference type="eggNOG" id="COG0823">
    <property type="taxonomic scope" value="Bacteria"/>
</dbReference>
<evidence type="ECO:0000313" key="3">
    <source>
        <dbReference type="Proteomes" id="UP000029734"/>
    </source>
</evidence>